<evidence type="ECO:0000256" key="11">
    <source>
        <dbReference type="SAM" id="MobiDB-lite"/>
    </source>
</evidence>
<accession>A0A080ZA75</accession>
<dbReference type="Proteomes" id="UP000028582">
    <property type="component" value="Unassembled WGS sequence"/>
</dbReference>
<dbReference type="PROSITE" id="PS50082">
    <property type="entry name" value="WD_REPEATS_2"/>
    <property type="match status" value="5"/>
</dbReference>
<dbReference type="SUPFAM" id="SSF50978">
    <property type="entry name" value="WD40 repeat-like"/>
    <property type="match status" value="1"/>
</dbReference>
<keyword evidence="7" id="KW-0406">Ion transport</keyword>
<dbReference type="InterPro" id="IPR015943">
    <property type="entry name" value="WD40/YVTN_repeat-like_dom_sf"/>
</dbReference>
<feature type="transmembrane region" description="Helical" evidence="12">
    <location>
        <begin position="979"/>
        <end position="1002"/>
    </location>
</feature>
<dbReference type="Pfam" id="PF00654">
    <property type="entry name" value="Voltage_CLC"/>
    <property type="match status" value="1"/>
</dbReference>
<dbReference type="InterPro" id="IPR050970">
    <property type="entry name" value="Cl_channel_volt-gated"/>
</dbReference>
<dbReference type="InterPro" id="IPR046342">
    <property type="entry name" value="CBS_dom_sf"/>
</dbReference>
<dbReference type="InterPro" id="IPR014743">
    <property type="entry name" value="Cl-channel_core"/>
</dbReference>
<evidence type="ECO:0000256" key="2">
    <source>
        <dbReference type="ARBA" id="ARBA00022448"/>
    </source>
</evidence>
<proteinExistence type="predicted"/>
<sequence>MRASDDAKRKRSPPPPPTLPPSPPSPSVDGSTDPNSPQRKRNKWARLLLRELYDLGFNDAAAALEREACVQLRSSVMKKLQNLVASRQWDEALQLVMKTGDEREQLQMKSTLAAREAALLLLQRKFIDFLLLKQLPEALRTFQEEILPLCEPSEAEVKQLAELLLCRDADEMKQRTSRPWQDDELQLKLEELVSPEEIIPEGALRRIVQDVELQTPPPMMMGQVAGDCVEVLTSHKNDVWELAFSPDGEMLASASSDGSVVLWEIKWKEEAVGFSLTMELKTETLHVLQSLEGPADCLAWSPDSRFLLSSGSRSSTIQLWDRTSGLCEKRFQHPGGVVTKMQWLSCGDQFVSGSADKSLVLWNANENSIAYQWSGRRVLDVVVHPHDSKVFVLISGYEIRVYDVAHKSDELFIEADNVMSCLTISPSGKFLLVNFVKQEQLTCIEIATGSVVAKYHGIREQRYVLRPCFIGAHSELVASGSEDGKIHVWQRDNGKLAAELDGHSSVVNVVVRHPVHASVMASASDDKTVLWKQNNGHGVASLRKDSTAMQATYDTWQRAYSVEHFNKLCRGERRMQNNAVGRLCLRSLRLFKQLPNSPVTWLYLMILGSLAAVYGLLFDGWVRALLELRDHIIKSAGEYSFGAFIIWTMWCVGFGMLATCCGYYISPASDGSGIPTMRGLFAGVFQNPGDTLSFRTLVARSIGTVLSSASALSVGRSGPFTHIMAIIGYLMGKISIFQRVNYGQQNYNFIRAAVACGVTASFGSPLGGVLFGIEVTAKYYEIKCLWEGIICSSFCILVFNIITFTKSEVLFERTKFTGFDMDEEIFAFVLLGIITGIGAGLYCKMALVLRRIQARLLERFRLTKPSIQRRIFHVVSICLTTALISFPFGIMRIPDRVMINELFRDQTLSFPQWTQFSDSKHVTLVIYIVLKLFISILPCGAPLSCGVFGPLFTMGAAVGRYYGETLMELWSPHQSPATYAVVGAACFAASATQTVSTAVIFFELTGQLSHMVPVMVACIAAYFVSGIITPSIYDILASWAGMNSVCYDFNEHVLSQKAVKDYMATVPVIFTRDTTYEEAIQALNTFKKEEYFPVCDNAENKLLMGCLRRYDLEVGIARFLAVHRSGKEESKNAQVSTKIQNLISQVLDIDKKKSATVDNVSLLNFQPKETPTTSSMLELGPPFDEYEFTSIPVESYPPQVGEDVNLYRVHKLASISSWTQVYVVKFGKLQGVIHLDSSLTKLRKEDVPIRFS</sequence>
<feature type="transmembrane region" description="Helical" evidence="12">
    <location>
        <begin position="601"/>
        <end position="622"/>
    </location>
</feature>
<reference evidence="13 14" key="1">
    <citation type="submission" date="2013-11" db="EMBL/GenBank/DDBJ databases">
        <title>The Genome Sequence of Phytophthora parasitica P1976.</title>
        <authorList>
            <consortium name="The Broad Institute Genomics Platform"/>
            <person name="Russ C."/>
            <person name="Tyler B."/>
            <person name="Panabieres F."/>
            <person name="Shan W."/>
            <person name="Tripathy S."/>
            <person name="Grunwald N."/>
            <person name="Machado M."/>
            <person name="Johnson C.S."/>
            <person name="Walker B."/>
            <person name="Young S."/>
            <person name="Zeng Q."/>
            <person name="Gargeya S."/>
            <person name="Fitzgerald M."/>
            <person name="Haas B."/>
            <person name="Abouelleil A."/>
            <person name="Allen A.W."/>
            <person name="Alvarado L."/>
            <person name="Arachchi H.M."/>
            <person name="Berlin A.M."/>
            <person name="Chapman S.B."/>
            <person name="Gainer-Dewar J."/>
            <person name="Goldberg J."/>
            <person name="Griggs A."/>
            <person name="Gujja S."/>
            <person name="Hansen M."/>
            <person name="Howarth C."/>
            <person name="Imamovic A."/>
            <person name="Ireland A."/>
            <person name="Larimer J."/>
            <person name="McCowan C."/>
            <person name="Murphy C."/>
            <person name="Pearson M."/>
            <person name="Poon T.W."/>
            <person name="Priest M."/>
            <person name="Roberts A."/>
            <person name="Saif S."/>
            <person name="Shea T."/>
            <person name="Sisk P."/>
            <person name="Sykes S."/>
            <person name="Wortman J."/>
            <person name="Nusbaum C."/>
            <person name="Birren B."/>
        </authorList>
    </citation>
    <scope>NUCLEOTIDE SEQUENCE [LARGE SCALE GENOMIC DNA]</scope>
    <source>
        <strain evidence="13 14">P1976</strain>
    </source>
</reference>
<dbReference type="OrthoDB" id="44789at2759"/>
<keyword evidence="3 10" id="KW-0853">WD repeat</keyword>
<dbReference type="SUPFAM" id="SSF54631">
    <property type="entry name" value="CBS-domain pair"/>
    <property type="match status" value="1"/>
</dbReference>
<evidence type="ECO:0000256" key="1">
    <source>
        <dbReference type="ARBA" id="ARBA00004141"/>
    </source>
</evidence>
<dbReference type="SMART" id="SM00320">
    <property type="entry name" value="WD40"/>
    <property type="match status" value="5"/>
</dbReference>
<evidence type="ECO:0000313" key="13">
    <source>
        <dbReference type="EMBL" id="ETO63536.1"/>
    </source>
</evidence>
<comment type="subcellular location">
    <subcellularLocation>
        <location evidence="1">Membrane</location>
        <topology evidence="1">Multi-pass membrane protein</topology>
    </subcellularLocation>
</comment>
<keyword evidence="9" id="KW-0868">Chloride</keyword>
<evidence type="ECO:0000256" key="6">
    <source>
        <dbReference type="ARBA" id="ARBA00022989"/>
    </source>
</evidence>
<dbReference type="GO" id="GO:0005247">
    <property type="term" value="F:voltage-gated chloride channel activity"/>
    <property type="evidence" value="ECO:0007669"/>
    <property type="project" value="TreeGrafter"/>
</dbReference>
<keyword evidence="6 12" id="KW-1133">Transmembrane helix</keyword>
<dbReference type="SUPFAM" id="SSF81340">
    <property type="entry name" value="Clc chloride channel"/>
    <property type="match status" value="1"/>
</dbReference>
<dbReference type="Pfam" id="PF00400">
    <property type="entry name" value="WD40"/>
    <property type="match status" value="3"/>
</dbReference>
<protein>
    <submittedName>
        <fullName evidence="13">Uncharacterized protein</fullName>
    </submittedName>
</protein>
<evidence type="ECO:0000313" key="14">
    <source>
        <dbReference type="Proteomes" id="UP000028582"/>
    </source>
</evidence>
<dbReference type="PROSITE" id="PS50294">
    <property type="entry name" value="WD_REPEATS_REGION"/>
    <property type="match status" value="1"/>
</dbReference>
<feature type="transmembrane region" description="Helical" evidence="12">
    <location>
        <begin position="825"/>
        <end position="849"/>
    </location>
</feature>
<evidence type="ECO:0000256" key="5">
    <source>
        <dbReference type="ARBA" id="ARBA00022737"/>
    </source>
</evidence>
<dbReference type="PANTHER" id="PTHR45720:SF10">
    <property type="entry name" value="CHLORIDE CHANNEL PROTEIN 2"/>
    <property type="match status" value="1"/>
</dbReference>
<dbReference type="PANTHER" id="PTHR45720">
    <property type="entry name" value="CHLORIDE CHANNEL PROTEIN 2"/>
    <property type="match status" value="1"/>
</dbReference>
<dbReference type="Gene3D" id="2.130.10.10">
    <property type="entry name" value="YVTN repeat-like/Quinoprotein amine dehydrogenase"/>
    <property type="match status" value="1"/>
</dbReference>
<keyword evidence="4 12" id="KW-0812">Transmembrane</keyword>
<evidence type="ECO:0000256" key="12">
    <source>
        <dbReference type="SAM" id="Phobius"/>
    </source>
</evidence>
<dbReference type="InterPro" id="IPR001680">
    <property type="entry name" value="WD40_rpt"/>
</dbReference>
<organism evidence="13 14">
    <name type="scientific">Phytophthora nicotianae P1976</name>
    <dbReference type="NCBI Taxonomy" id="1317066"/>
    <lineage>
        <taxon>Eukaryota</taxon>
        <taxon>Sar</taxon>
        <taxon>Stramenopiles</taxon>
        <taxon>Oomycota</taxon>
        <taxon>Peronosporomycetes</taxon>
        <taxon>Peronosporales</taxon>
        <taxon>Peronosporaceae</taxon>
        <taxon>Phytophthora</taxon>
    </lineage>
</organism>
<feature type="region of interest" description="Disordered" evidence="11">
    <location>
        <begin position="1"/>
        <end position="40"/>
    </location>
</feature>
<evidence type="ECO:0000256" key="7">
    <source>
        <dbReference type="ARBA" id="ARBA00023065"/>
    </source>
</evidence>
<keyword evidence="5" id="KW-0677">Repeat</keyword>
<feature type="repeat" description="WD" evidence="10">
    <location>
        <begin position="474"/>
        <end position="499"/>
    </location>
</feature>
<feature type="compositionally biased region" description="Pro residues" evidence="11">
    <location>
        <begin position="13"/>
        <end position="26"/>
    </location>
</feature>
<feature type="transmembrane region" description="Helical" evidence="12">
    <location>
        <begin position="749"/>
        <end position="773"/>
    </location>
</feature>
<dbReference type="Gene3D" id="1.10.3080.10">
    <property type="entry name" value="Clc chloride channel"/>
    <property type="match status" value="1"/>
</dbReference>
<comment type="caution">
    <text evidence="13">The sequence shown here is derived from an EMBL/GenBank/DDBJ whole genome shotgun (WGS) entry which is preliminary data.</text>
</comment>
<dbReference type="PROSITE" id="PS00678">
    <property type="entry name" value="WD_REPEATS_1"/>
    <property type="match status" value="1"/>
</dbReference>
<feature type="repeat" description="WD" evidence="10">
    <location>
        <begin position="288"/>
        <end position="321"/>
    </location>
</feature>
<evidence type="ECO:0000256" key="3">
    <source>
        <dbReference type="ARBA" id="ARBA00022574"/>
    </source>
</evidence>
<keyword evidence="8 12" id="KW-0472">Membrane</keyword>
<dbReference type="EMBL" id="ANJA01003473">
    <property type="protein sequence ID" value="ETO63536.1"/>
    <property type="molecule type" value="Genomic_DNA"/>
</dbReference>
<evidence type="ECO:0000256" key="10">
    <source>
        <dbReference type="PROSITE-ProRule" id="PRU00221"/>
    </source>
</evidence>
<dbReference type="InterPro" id="IPR001807">
    <property type="entry name" value="ClC"/>
</dbReference>
<feature type="repeat" description="WD" evidence="10">
    <location>
        <begin position="232"/>
        <end position="266"/>
    </location>
</feature>
<dbReference type="InterPro" id="IPR019775">
    <property type="entry name" value="WD40_repeat_CS"/>
</dbReference>
<dbReference type="InterPro" id="IPR036322">
    <property type="entry name" value="WD40_repeat_dom_sf"/>
</dbReference>
<dbReference type="Pfam" id="PF23627">
    <property type="entry name" value="LisH_WDR26"/>
    <property type="match status" value="1"/>
</dbReference>
<feature type="transmembrane region" description="Helical" evidence="12">
    <location>
        <begin position="785"/>
        <end position="805"/>
    </location>
</feature>
<name>A0A080ZA75_PHYNI</name>
<evidence type="ECO:0000256" key="9">
    <source>
        <dbReference type="ARBA" id="ARBA00023214"/>
    </source>
</evidence>
<feature type="repeat" description="WD" evidence="10">
    <location>
        <begin position="331"/>
        <end position="372"/>
    </location>
</feature>
<dbReference type="PRINTS" id="PR00762">
    <property type="entry name" value="CLCHANNEL"/>
</dbReference>
<feature type="transmembrane region" description="Helical" evidence="12">
    <location>
        <begin position="870"/>
        <end position="890"/>
    </location>
</feature>
<feature type="compositionally biased region" description="Polar residues" evidence="11">
    <location>
        <begin position="28"/>
        <end position="37"/>
    </location>
</feature>
<feature type="transmembrane region" description="Helical" evidence="12">
    <location>
        <begin position="925"/>
        <end position="958"/>
    </location>
</feature>
<feature type="repeat" description="WD" evidence="10">
    <location>
        <begin position="500"/>
        <end position="541"/>
    </location>
</feature>
<dbReference type="GO" id="GO:0016020">
    <property type="term" value="C:membrane"/>
    <property type="evidence" value="ECO:0007669"/>
    <property type="project" value="UniProtKB-SubCell"/>
</dbReference>
<gene>
    <name evidence="13" type="ORF">F444_18774</name>
</gene>
<dbReference type="AlphaFoldDB" id="A0A080ZA75"/>
<evidence type="ECO:0000256" key="4">
    <source>
        <dbReference type="ARBA" id="ARBA00022692"/>
    </source>
</evidence>
<evidence type="ECO:0000256" key="8">
    <source>
        <dbReference type="ARBA" id="ARBA00023136"/>
    </source>
</evidence>
<feature type="transmembrane region" description="Helical" evidence="12">
    <location>
        <begin position="643"/>
        <end position="665"/>
    </location>
</feature>
<dbReference type="Gene3D" id="3.10.580.10">
    <property type="entry name" value="CBS-domain"/>
    <property type="match status" value="1"/>
</dbReference>
<keyword evidence="2" id="KW-0813">Transport</keyword>
<feature type="transmembrane region" description="Helical" evidence="12">
    <location>
        <begin position="1014"/>
        <end position="1033"/>
    </location>
</feature>